<proteinExistence type="predicted"/>
<protein>
    <submittedName>
        <fullName evidence="1">Uncharacterized protein</fullName>
    </submittedName>
</protein>
<dbReference type="EMBL" id="BPLQ01003924">
    <property type="protein sequence ID" value="GIY04364.1"/>
    <property type="molecule type" value="Genomic_DNA"/>
</dbReference>
<reference evidence="1 2" key="1">
    <citation type="submission" date="2021-06" db="EMBL/GenBank/DDBJ databases">
        <title>Caerostris darwini draft genome.</title>
        <authorList>
            <person name="Kono N."/>
            <person name="Arakawa K."/>
        </authorList>
    </citation>
    <scope>NUCLEOTIDE SEQUENCE [LARGE SCALE GENOMIC DNA]</scope>
</reference>
<sequence>MHLVGGVISGTRRSQEMSMSRKLILANKVKYEDYGYIHNKCEGNFQVIDVNRSKVLFYALISEICDKWYKMFSRKDVQDVLKKGCTRCSQRMYKMFSRKDVQDVLKKGCTRCSQEGMYKMFSKTRDQNS</sequence>
<comment type="caution">
    <text evidence="1">The sequence shown here is derived from an EMBL/GenBank/DDBJ whole genome shotgun (WGS) entry which is preliminary data.</text>
</comment>
<evidence type="ECO:0000313" key="2">
    <source>
        <dbReference type="Proteomes" id="UP001054837"/>
    </source>
</evidence>
<organism evidence="1 2">
    <name type="scientific">Caerostris darwini</name>
    <dbReference type="NCBI Taxonomy" id="1538125"/>
    <lineage>
        <taxon>Eukaryota</taxon>
        <taxon>Metazoa</taxon>
        <taxon>Ecdysozoa</taxon>
        <taxon>Arthropoda</taxon>
        <taxon>Chelicerata</taxon>
        <taxon>Arachnida</taxon>
        <taxon>Araneae</taxon>
        <taxon>Araneomorphae</taxon>
        <taxon>Entelegynae</taxon>
        <taxon>Araneoidea</taxon>
        <taxon>Araneidae</taxon>
        <taxon>Caerostris</taxon>
    </lineage>
</organism>
<keyword evidence="2" id="KW-1185">Reference proteome</keyword>
<dbReference type="Proteomes" id="UP001054837">
    <property type="component" value="Unassembled WGS sequence"/>
</dbReference>
<gene>
    <name evidence="1" type="ORF">CDAR_531131</name>
</gene>
<name>A0AAV4Q6X8_9ARAC</name>
<evidence type="ECO:0000313" key="1">
    <source>
        <dbReference type="EMBL" id="GIY04364.1"/>
    </source>
</evidence>
<dbReference type="AlphaFoldDB" id="A0AAV4Q6X8"/>
<accession>A0AAV4Q6X8</accession>